<accession>A0A1H3CBR3</accession>
<sequence>MTPPLRQPRARPRIAYLVTHLMGSGHLVRTLALARAAAQAGAEALVISGGRPLAHVDATGVDLRQLPPLMSDGLDYRNLLRADGTPAGPEDYADRRARIAAILRDAAPDALVCELHPFGRRSLAAEFETALEAAGAAPAWVSIRDVLEPPSKPKRVARTLEALAPFRAVLVHGDAAAIPLEASWPGPDAGPPPPAGLGRPLSYTGYVCAPPPAAAPDGPGRGEVLVATGGGAIGRALLEMAAHAATRSPLPWRLLVGGADATAEAARLSALGPAMAEPARADYREMMARAAVSVSLAGYNTAVEAALSPTPALLVPMEEGGEREQLIRAEAFSNLPGLAAARIGALTPETLAERVDALAHAPRIAAPLRADGAAESARIILGDL</sequence>
<dbReference type="RefSeq" id="WP_092683458.1">
    <property type="nucleotide sequence ID" value="NZ_FNMZ01000006.1"/>
</dbReference>
<feature type="domain" description="Glycosyl transferase family 28 C-terminal" evidence="1">
    <location>
        <begin position="237"/>
        <end position="363"/>
    </location>
</feature>
<dbReference type="Pfam" id="PF04101">
    <property type="entry name" value="Glyco_tran_28_C"/>
    <property type="match status" value="1"/>
</dbReference>
<keyword evidence="3" id="KW-1185">Reference proteome</keyword>
<protein>
    <submittedName>
        <fullName evidence="2">Predicted glycosyl transferase</fullName>
    </submittedName>
</protein>
<dbReference type="GO" id="GO:0016758">
    <property type="term" value="F:hexosyltransferase activity"/>
    <property type="evidence" value="ECO:0007669"/>
    <property type="project" value="InterPro"/>
</dbReference>
<proteinExistence type="predicted"/>
<dbReference type="SUPFAM" id="SSF53756">
    <property type="entry name" value="UDP-Glycosyltransferase/glycogen phosphorylase"/>
    <property type="match status" value="1"/>
</dbReference>
<evidence type="ECO:0000259" key="1">
    <source>
        <dbReference type="Pfam" id="PF04101"/>
    </source>
</evidence>
<dbReference type="AlphaFoldDB" id="A0A1H3CBR3"/>
<dbReference type="EMBL" id="FNMZ01000006">
    <property type="protein sequence ID" value="SDX51064.1"/>
    <property type="molecule type" value="Genomic_DNA"/>
</dbReference>
<evidence type="ECO:0000313" key="3">
    <source>
        <dbReference type="Proteomes" id="UP000199118"/>
    </source>
</evidence>
<gene>
    <name evidence="2" type="ORF">SAMN05444336_10628</name>
</gene>
<keyword evidence="2" id="KW-0808">Transferase</keyword>
<evidence type="ECO:0000313" key="2">
    <source>
        <dbReference type="EMBL" id="SDX51064.1"/>
    </source>
</evidence>
<dbReference type="OrthoDB" id="503443at2"/>
<dbReference type="Proteomes" id="UP000199118">
    <property type="component" value="Unassembled WGS sequence"/>
</dbReference>
<dbReference type="STRING" id="356660.SAMN05444336_10628"/>
<reference evidence="2 3" key="1">
    <citation type="submission" date="2016-10" db="EMBL/GenBank/DDBJ databases">
        <authorList>
            <person name="de Groot N.N."/>
        </authorList>
    </citation>
    <scope>NUCLEOTIDE SEQUENCE [LARGE SCALE GENOMIC DNA]</scope>
    <source>
        <strain evidence="2 3">DSM 17890</strain>
    </source>
</reference>
<organism evidence="2 3">
    <name type="scientific">Albimonas donghaensis</name>
    <dbReference type="NCBI Taxonomy" id="356660"/>
    <lineage>
        <taxon>Bacteria</taxon>
        <taxon>Pseudomonadati</taxon>
        <taxon>Pseudomonadota</taxon>
        <taxon>Alphaproteobacteria</taxon>
        <taxon>Rhodobacterales</taxon>
        <taxon>Paracoccaceae</taxon>
        <taxon>Albimonas</taxon>
    </lineage>
</organism>
<dbReference type="InterPro" id="IPR007235">
    <property type="entry name" value="Glyco_trans_28_C"/>
</dbReference>
<name>A0A1H3CBR3_9RHOB</name>
<dbReference type="Gene3D" id="3.40.50.2000">
    <property type="entry name" value="Glycogen Phosphorylase B"/>
    <property type="match status" value="2"/>
</dbReference>